<dbReference type="AlphaFoldDB" id="A0A2R6RZX1"/>
<organism evidence="2 3">
    <name type="scientific">Hermanssonia centrifuga</name>
    <dbReference type="NCBI Taxonomy" id="98765"/>
    <lineage>
        <taxon>Eukaryota</taxon>
        <taxon>Fungi</taxon>
        <taxon>Dikarya</taxon>
        <taxon>Basidiomycota</taxon>
        <taxon>Agaricomycotina</taxon>
        <taxon>Agaricomycetes</taxon>
        <taxon>Polyporales</taxon>
        <taxon>Meruliaceae</taxon>
        <taxon>Hermanssonia</taxon>
    </lineage>
</organism>
<evidence type="ECO:0000313" key="2">
    <source>
        <dbReference type="EMBL" id="PSS35529.1"/>
    </source>
</evidence>
<evidence type="ECO:0000313" key="3">
    <source>
        <dbReference type="Proteomes" id="UP000186601"/>
    </source>
</evidence>
<protein>
    <submittedName>
        <fullName evidence="2">Uncharacterized protein</fullName>
    </submittedName>
</protein>
<accession>A0A2R6RZX1</accession>
<dbReference type="Proteomes" id="UP000186601">
    <property type="component" value="Unassembled WGS sequence"/>
</dbReference>
<evidence type="ECO:0000256" key="1">
    <source>
        <dbReference type="SAM" id="MobiDB-lite"/>
    </source>
</evidence>
<dbReference type="EMBL" id="MLYV02000121">
    <property type="protein sequence ID" value="PSS35529.1"/>
    <property type="molecule type" value="Genomic_DNA"/>
</dbReference>
<feature type="region of interest" description="Disordered" evidence="1">
    <location>
        <begin position="65"/>
        <end position="98"/>
    </location>
</feature>
<gene>
    <name evidence="2" type="ORF">PHLCEN_2v1523</name>
</gene>
<sequence>MTRSNPPNSSLPRFQFVVSQLSASVVHDNNQALAAVDHPRLPSFTSWFSSVPEETPMHEIERAFGQNKEKSTAESEKPTARAQNKKYKCGTCGKGFTR</sequence>
<reference evidence="2 3" key="1">
    <citation type="submission" date="2018-02" db="EMBL/GenBank/DDBJ databases">
        <title>Genome sequence of the basidiomycete white-rot fungus Phlebia centrifuga.</title>
        <authorList>
            <person name="Granchi Z."/>
            <person name="Peng M."/>
            <person name="de Vries R.P."/>
            <person name="Hilden K."/>
            <person name="Makela M.R."/>
            <person name="Grigoriev I."/>
            <person name="Riley R."/>
        </authorList>
    </citation>
    <scope>NUCLEOTIDE SEQUENCE [LARGE SCALE GENOMIC DNA]</scope>
    <source>
        <strain evidence="2 3">FBCC195</strain>
    </source>
</reference>
<name>A0A2R6RZX1_9APHY</name>
<feature type="compositionally biased region" description="Basic and acidic residues" evidence="1">
    <location>
        <begin position="65"/>
        <end position="79"/>
    </location>
</feature>
<comment type="caution">
    <text evidence="2">The sequence shown here is derived from an EMBL/GenBank/DDBJ whole genome shotgun (WGS) entry which is preliminary data.</text>
</comment>
<keyword evidence="3" id="KW-1185">Reference proteome</keyword>
<proteinExistence type="predicted"/>